<sequence length="391" mass="41132">MTVRLERIVVVGNGIAGLTASDSLRAAGFDGQLTIVGDEHHAPYSRPALSKAALLDAEEMTSHQLPPSTHEARELLGRRALQLDPDLKTVVLDDGSILPYDGLVIASGSRARRLSSADPAARRHELTLRTLEDALELRRRIANKPSVVVVGGGALGMEIASGCLAAGCEVTLASHHQPMAQQLGPHLSEVFLAAGLSQGLKFAPARAVGLREADGHPLVELADGSTLATDLVVSAIGDIPNTGWLTDSGLLTGGRLEVDSRGRLRPDIVAAGDVAAFPTARGIARIPLWTSAIEQSKAAALALLNGDDAPELDFRPYFWTEQFGLSLKASGHLPLDGAPEFLEGGPDGGPALMRWTHRDGSGTAVALNYRIPIPKLRRLANPTPALVESPA</sequence>
<reference evidence="6 7" key="1">
    <citation type="submission" date="2022-03" db="EMBL/GenBank/DDBJ databases">
        <title>Isotopic signatures of nitrous oxide derived from detoxification processes.</title>
        <authorList>
            <person name="Behrendt U."/>
            <person name="Buchen C."/>
            <person name="Well R."/>
            <person name="Ulrich A."/>
            <person name="Rohe L."/>
            <person name="Kolb S."/>
            <person name="Schloter M."/>
            <person name="Horn M.A."/>
            <person name="Augustin J."/>
        </authorList>
    </citation>
    <scope>NUCLEOTIDE SEQUENCE [LARGE SCALE GENOMIC DNA]</scope>
    <source>
        <strain evidence="6 7">S4-C24</strain>
    </source>
</reference>
<keyword evidence="2" id="KW-0285">Flavoprotein</keyword>
<organism evidence="6 7">
    <name type="scientific">Arthrobacter sulfonylureivorans</name>
    <dbReference type="NCBI Taxonomy" id="2486855"/>
    <lineage>
        <taxon>Bacteria</taxon>
        <taxon>Bacillati</taxon>
        <taxon>Actinomycetota</taxon>
        <taxon>Actinomycetes</taxon>
        <taxon>Micrococcales</taxon>
        <taxon>Micrococcaceae</taxon>
        <taxon>Arthrobacter</taxon>
    </lineage>
</organism>
<evidence type="ECO:0000313" key="7">
    <source>
        <dbReference type="Proteomes" id="UP000829069"/>
    </source>
</evidence>
<dbReference type="Proteomes" id="UP000829069">
    <property type="component" value="Chromosome"/>
</dbReference>
<dbReference type="PANTHER" id="PTHR43557">
    <property type="entry name" value="APOPTOSIS-INDUCING FACTOR 1"/>
    <property type="match status" value="1"/>
</dbReference>
<evidence type="ECO:0000313" key="6">
    <source>
        <dbReference type="EMBL" id="UNK45618.1"/>
    </source>
</evidence>
<evidence type="ECO:0000256" key="4">
    <source>
        <dbReference type="ARBA" id="ARBA00023002"/>
    </source>
</evidence>
<dbReference type="PANTHER" id="PTHR43557:SF2">
    <property type="entry name" value="RIESKE DOMAIN-CONTAINING PROTEIN-RELATED"/>
    <property type="match status" value="1"/>
</dbReference>
<dbReference type="SUPFAM" id="SSF55424">
    <property type="entry name" value="FAD/NAD-linked reductases, dimerisation (C-terminal) domain"/>
    <property type="match status" value="1"/>
</dbReference>
<keyword evidence="3" id="KW-0274">FAD</keyword>
<keyword evidence="4" id="KW-0560">Oxidoreductase</keyword>
<dbReference type="SUPFAM" id="SSF51905">
    <property type="entry name" value="FAD/NAD(P)-binding domain"/>
    <property type="match status" value="2"/>
</dbReference>
<evidence type="ECO:0000256" key="3">
    <source>
        <dbReference type="ARBA" id="ARBA00022827"/>
    </source>
</evidence>
<evidence type="ECO:0000256" key="2">
    <source>
        <dbReference type="ARBA" id="ARBA00022630"/>
    </source>
</evidence>
<gene>
    <name evidence="6" type="ORF">MNQ99_17140</name>
</gene>
<name>A0ABY3W909_9MICC</name>
<dbReference type="InterPro" id="IPR023753">
    <property type="entry name" value="FAD/NAD-binding_dom"/>
</dbReference>
<dbReference type="Gene3D" id="3.50.50.60">
    <property type="entry name" value="FAD/NAD(P)-binding domain"/>
    <property type="match status" value="2"/>
</dbReference>
<feature type="domain" description="FAD/NAD(P)-binding" evidence="5">
    <location>
        <begin position="7"/>
        <end position="295"/>
    </location>
</feature>
<keyword evidence="7" id="KW-1185">Reference proteome</keyword>
<protein>
    <submittedName>
        <fullName evidence="6">FAD-dependent oxidoreductase</fullName>
    </submittedName>
</protein>
<dbReference type="InterPro" id="IPR016156">
    <property type="entry name" value="FAD/NAD-linked_Rdtase_dimer_sf"/>
</dbReference>
<comment type="cofactor">
    <cofactor evidence="1">
        <name>FAD</name>
        <dbReference type="ChEBI" id="CHEBI:57692"/>
    </cofactor>
</comment>
<dbReference type="InterPro" id="IPR036188">
    <property type="entry name" value="FAD/NAD-bd_sf"/>
</dbReference>
<dbReference type="EMBL" id="CP093326">
    <property type="protein sequence ID" value="UNK45618.1"/>
    <property type="molecule type" value="Genomic_DNA"/>
</dbReference>
<dbReference type="InterPro" id="IPR050446">
    <property type="entry name" value="FAD-oxidoreductase/Apoptosis"/>
</dbReference>
<proteinExistence type="predicted"/>
<accession>A0ABY3W909</accession>
<dbReference type="RefSeq" id="WP_241913809.1">
    <property type="nucleotide sequence ID" value="NZ_CP093326.1"/>
</dbReference>
<dbReference type="Pfam" id="PF07992">
    <property type="entry name" value="Pyr_redox_2"/>
    <property type="match status" value="1"/>
</dbReference>
<evidence type="ECO:0000256" key="1">
    <source>
        <dbReference type="ARBA" id="ARBA00001974"/>
    </source>
</evidence>
<dbReference type="PRINTS" id="PR00411">
    <property type="entry name" value="PNDRDTASEI"/>
</dbReference>
<dbReference type="PRINTS" id="PR00368">
    <property type="entry name" value="FADPNR"/>
</dbReference>
<evidence type="ECO:0000259" key="5">
    <source>
        <dbReference type="Pfam" id="PF07992"/>
    </source>
</evidence>